<dbReference type="Proteomes" id="UP000324222">
    <property type="component" value="Unassembled WGS sequence"/>
</dbReference>
<keyword evidence="3" id="KW-1185">Reference proteome</keyword>
<evidence type="ECO:0000313" key="2">
    <source>
        <dbReference type="EMBL" id="MPC85434.1"/>
    </source>
</evidence>
<name>A0A5B7IYY8_PORTR</name>
<sequence>MVGRAAARITQGPRVPGGRGVGCRGLQRGLGRDGMCGEGAWKGGMGKDGDGAVKMRRVMGVGERDG</sequence>
<evidence type="ECO:0000313" key="3">
    <source>
        <dbReference type="Proteomes" id="UP000324222"/>
    </source>
</evidence>
<feature type="region of interest" description="Disordered" evidence="1">
    <location>
        <begin position="1"/>
        <end position="26"/>
    </location>
</feature>
<accession>A0A5B7IYY8</accession>
<protein>
    <submittedName>
        <fullName evidence="2">Uncharacterized protein</fullName>
    </submittedName>
</protein>
<gene>
    <name evidence="2" type="ORF">E2C01_080210</name>
</gene>
<proteinExistence type="predicted"/>
<dbReference type="EMBL" id="VSRR010068459">
    <property type="protein sequence ID" value="MPC85434.1"/>
    <property type="molecule type" value="Genomic_DNA"/>
</dbReference>
<comment type="caution">
    <text evidence="2">The sequence shown here is derived from an EMBL/GenBank/DDBJ whole genome shotgun (WGS) entry which is preliminary data.</text>
</comment>
<organism evidence="2 3">
    <name type="scientific">Portunus trituberculatus</name>
    <name type="common">Swimming crab</name>
    <name type="synonym">Neptunus trituberculatus</name>
    <dbReference type="NCBI Taxonomy" id="210409"/>
    <lineage>
        <taxon>Eukaryota</taxon>
        <taxon>Metazoa</taxon>
        <taxon>Ecdysozoa</taxon>
        <taxon>Arthropoda</taxon>
        <taxon>Crustacea</taxon>
        <taxon>Multicrustacea</taxon>
        <taxon>Malacostraca</taxon>
        <taxon>Eumalacostraca</taxon>
        <taxon>Eucarida</taxon>
        <taxon>Decapoda</taxon>
        <taxon>Pleocyemata</taxon>
        <taxon>Brachyura</taxon>
        <taxon>Eubrachyura</taxon>
        <taxon>Portunoidea</taxon>
        <taxon>Portunidae</taxon>
        <taxon>Portuninae</taxon>
        <taxon>Portunus</taxon>
    </lineage>
</organism>
<evidence type="ECO:0000256" key="1">
    <source>
        <dbReference type="SAM" id="MobiDB-lite"/>
    </source>
</evidence>
<dbReference type="AlphaFoldDB" id="A0A5B7IYY8"/>
<reference evidence="2 3" key="1">
    <citation type="submission" date="2019-05" db="EMBL/GenBank/DDBJ databases">
        <title>Another draft genome of Portunus trituberculatus and its Hox gene families provides insights of decapod evolution.</title>
        <authorList>
            <person name="Jeong J.-H."/>
            <person name="Song I."/>
            <person name="Kim S."/>
            <person name="Choi T."/>
            <person name="Kim D."/>
            <person name="Ryu S."/>
            <person name="Kim W."/>
        </authorList>
    </citation>
    <scope>NUCLEOTIDE SEQUENCE [LARGE SCALE GENOMIC DNA]</scope>
    <source>
        <tissue evidence="2">Muscle</tissue>
    </source>
</reference>